<protein>
    <recommendedName>
        <fullName evidence="1">AB hydrolase-1 domain-containing protein</fullName>
    </recommendedName>
</protein>
<dbReference type="InParanoid" id="S8E876"/>
<dbReference type="Proteomes" id="UP000015241">
    <property type="component" value="Unassembled WGS sequence"/>
</dbReference>
<keyword evidence="3" id="KW-1185">Reference proteome</keyword>
<dbReference type="PANTHER" id="PTHR43194">
    <property type="entry name" value="HYDROLASE ALPHA/BETA FOLD FAMILY"/>
    <property type="match status" value="1"/>
</dbReference>
<dbReference type="STRING" id="743788.S8E876"/>
<evidence type="ECO:0000313" key="3">
    <source>
        <dbReference type="Proteomes" id="UP000015241"/>
    </source>
</evidence>
<dbReference type="InterPro" id="IPR000073">
    <property type="entry name" value="AB_hydrolase_1"/>
</dbReference>
<dbReference type="OrthoDB" id="94039at2759"/>
<dbReference type="InterPro" id="IPR029058">
    <property type="entry name" value="AB_hydrolase_fold"/>
</dbReference>
<proteinExistence type="predicted"/>
<evidence type="ECO:0000313" key="2">
    <source>
        <dbReference type="EMBL" id="EPS99563.1"/>
    </source>
</evidence>
<evidence type="ECO:0000259" key="1">
    <source>
        <dbReference type="Pfam" id="PF12697"/>
    </source>
</evidence>
<feature type="domain" description="AB hydrolase-1" evidence="1">
    <location>
        <begin position="18"/>
        <end position="299"/>
    </location>
</feature>
<reference evidence="2 3" key="1">
    <citation type="journal article" date="2012" name="Science">
        <title>The Paleozoic origin of enzymatic lignin decomposition reconstructed from 31 fungal genomes.</title>
        <authorList>
            <person name="Floudas D."/>
            <person name="Binder M."/>
            <person name="Riley R."/>
            <person name="Barry K."/>
            <person name="Blanchette R.A."/>
            <person name="Henrissat B."/>
            <person name="Martinez A.T."/>
            <person name="Otillar R."/>
            <person name="Spatafora J.W."/>
            <person name="Yadav J.S."/>
            <person name="Aerts A."/>
            <person name="Benoit I."/>
            <person name="Boyd A."/>
            <person name="Carlson A."/>
            <person name="Copeland A."/>
            <person name="Coutinho P.M."/>
            <person name="de Vries R.P."/>
            <person name="Ferreira P."/>
            <person name="Findley K."/>
            <person name="Foster B."/>
            <person name="Gaskell J."/>
            <person name="Glotzer D."/>
            <person name="Gorecki P."/>
            <person name="Heitman J."/>
            <person name="Hesse C."/>
            <person name="Hori C."/>
            <person name="Igarashi K."/>
            <person name="Jurgens J.A."/>
            <person name="Kallen N."/>
            <person name="Kersten P."/>
            <person name="Kohler A."/>
            <person name="Kuees U."/>
            <person name="Kumar T.K.A."/>
            <person name="Kuo A."/>
            <person name="LaButti K."/>
            <person name="Larrondo L.F."/>
            <person name="Lindquist E."/>
            <person name="Ling A."/>
            <person name="Lombard V."/>
            <person name="Lucas S."/>
            <person name="Lundell T."/>
            <person name="Martin R."/>
            <person name="McLaughlin D.J."/>
            <person name="Morgenstern I."/>
            <person name="Morin E."/>
            <person name="Murat C."/>
            <person name="Nagy L.G."/>
            <person name="Nolan M."/>
            <person name="Ohm R.A."/>
            <person name="Patyshakuliyeva A."/>
            <person name="Rokas A."/>
            <person name="Ruiz-Duenas F.J."/>
            <person name="Sabat G."/>
            <person name="Salamov A."/>
            <person name="Samejima M."/>
            <person name="Schmutz J."/>
            <person name="Slot J.C."/>
            <person name="St John F."/>
            <person name="Stenlid J."/>
            <person name="Sun H."/>
            <person name="Sun S."/>
            <person name="Syed K."/>
            <person name="Tsang A."/>
            <person name="Wiebenga A."/>
            <person name="Young D."/>
            <person name="Pisabarro A."/>
            <person name="Eastwood D.C."/>
            <person name="Martin F."/>
            <person name="Cullen D."/>
            <person name="Grigoriev I.V."/>
            <person name="Hibbett D.S."/>
        </authorList>
    </citation>
    <scope>NUCLEOTIDE SEQUENCE</scope>
    <source>
        <strain evidence="3">FP-58527</strain>
    </source>
</reference>
<dbReference type="EMBL" id="KE504156">
    <property type="protein sequence ID" value="EPS99563.1"/>
    <property type="molecule type" value="Genomic_DNA"/>
</dbReference>
<sequence length="316" mass="34850">MAAKRYLPSDSSPEGVTLLLAHGAGFHKEHWEPLLERLCAVQSTKEPTGRIREAWAFDWQGHGDSAVLNEAALKRRGWGVSNATWARGIHAFLDTPHVQGHRLVMIGHSSGATAAMYSTKLFSNIPPYVAIILVEPPLIDRRTFAKHLKRQQRALAAVKKALAASRDTWPSRANAYTWLQSRPPYSTWDERVLRLHCEYGLRPVSADNPQGAVTTKCTKAEEVKSLDDVEVTFEATEQLEHVCDTIPIHVIFGAVVDFVPDYGQDDVVDGSRGRRMASVTRIPGAGHLVIEQKPDAVAEGISRILDSLASGCHARL</sequence>
<gene>
    <name evidence="2" type="ORF">FOMPIDRAFT_1030883</name>
</gene>
<name>S8E876_FOMSC</name>
<dbReference type="eggNOG" id="ENOG502SNMX">
    <property type="taxonomic scope" value="Eukaryota"/>
</dbReference>
<dbReference type="Gene3D" id="3.40.50.1820">
    <property type="entry name" value="alpha/beta hydrolase"/>
    <property type="match status" value="1"/>
</dbReference>
<organism evidence="2 3">
    <name type="scientific">Fomitopsis schrenkii</name>
    <name type="common">Brown rot fungus</name>
    <dbReference type="NCBI Taxonomy" id="2126942"/>
    <lineage>
        <taxon>Eukaryota</taxon>
        <taxon>Fungi</taxon>
        <taxon>Dikarya</taxon>
        <taxon>Basidiomycota</taxon>
        <taxon>Agaricomycotina</taxon>
        <taxon>Agaricomycetes</taxon>
        <taxon>Polyporales</taxon>
        <taxon>Fomitopsis</taxon>
    </lineage>
</organism>
<dbReference type="SUPFAM" id="SSF53474">
    <property type="entry name" value="alpha/beta-Hydrolases"/>
    <property type="match status" value="1"/>
</dbReference>
<dbReference type="AlphaFoldDB" id="S8E876"/>
<dbReference type="HOGENOM" id="CLU_032490_0_0_1"/>
<dbReference type="Pfam" id="PF12697">
    <property type="entry name" value="Abhydrolase_6"/>
    <property type="match status" value="1"/>
</dbReference>
<dbReference type="InterPro" id="IPR050228">
    <property type="entry name" value="Carboxylesterase_BioH"/>
</dbReference>
<dbReference type="PANTHER" id="PTHR43194:SF2">
    <property type="entry name" value="PEROXISOMAL MEMBRANE PROTEIN LPX1"/>
    <property type="match status" value="1"/>
</dbReference>
<accession>S8E876</accession>